<proteinExistence type="predicted"/>
<sequence>MLESKWEVTLEGKKISDEKFNSLINSTAPLINLSGKWILVDQQNIEDLKSIKDSEMKTYMDALKLGLT</sequence>
<feature type="domain" description="DUF3670" evidence="1">
    <location>
        <begin position="2"/>
        <end position="65"/>
    </location>
</feature>
<evidence type="ECO:0000313" key="2">
    <source>
        <dbReference type="EMBL" id="GAI83986.1"/>
    </source>
</evidence>
<accession>X1SY02</accession>
<name>X1SY02_9ZZZZ</name>
<dbReference type="AlphaFoldDB" id="X1SY02"/>
<gene>
    <name evidence="2" type="ORF">S12H4_23400</name>
</gene>
<reference evidence="2" key="1">
    <citation type="journal article" date="2014" name="Front. Microbiol.">
        <title>High frequency of phylogenetically diverse reductive dehalogenase-homologous genes in deep subseafloor sedimentary metagenomes.</title>
        <authorList>
            <person name="Kawai M."/>
            <person name="Futagami T."/>
            <person name="Toyoda A."/>
            <person name="Takaki Y."/>
            <person name="Nishi S."/>
            <person name="Hori S."/>
            <person name="Arai W."/>
            <person name="Tsubouchi T."/>
            <person name="Morono Y."/>
            <person name="Uchiyama I."/>
            <person name="Ito T."/>
            <person name="Fujiyama A."/>
            <person name="Inagaki F."/>
            <person name="Takami H."/>
        </authorList>
    </citation>
    <scope>NUCLEOTIDE SEQUENCE</scope>
    <source>
        <strain evidence="2">Expedition CK06-06</strain>
    </source>
</reference>
<comment type="caution">
    <text evidence="2">The sequence shown here is derived from an EMBL/GenBank/DDBJ whole genome shotgun (WGS) entry which is preliminary data.</text>
</comment>
<dbReference type="EMBL" id="BARW01012422">
    <property type="protein sequence ID" value="GAI83986.1"/>
    <property type="molecule type" value="Genomic_DNA"/>
</dbReference>
<feature type="non-terminal residue" evidence="2">
    <location>
        <position position="68"/>
    </location>
</feature>
<protein>
    <recommendedName>
        <fullName evidence="1">DUF3670 domain-containing protein</fullName>
    </recommendedName>
</protein>
<evidence type="ECO:0000259" key="1">
    <source>
        <dbReference type="Pfam" id="PF12419"/>
    </source>
</evidence>
<dbReference type="InterPro" id="IPR022138">
    <property type="entry name" value="DUF3670"/>
</dbReference>
<organism evidence="2">
    <name type="scientific">marine sediment metagenome</name>
    <dbReference type="NCBI Taxonomy" id="412755"/>
    <lineage>
        <taxon>unclassified sequences</taxon>
        <taxon>metagenomes</taxon>
        <taxon>ecological metagenomes</taxon>
    </lineage>
</organism>
<dbReference type="Pfam" id="PF12419">
    <property type="entry name" value="DUF3670"/>
    <property type="match status" value="1"/>
</dbReference>